<dbReference type="InterPro" id="IPR042099">
    <property type="entry name" value="ANL_N_sf"/>
</dbReference>
<keyword evidence="7" id="KW-0443">Lipid metabolism</keyword>
<dbReference type="Proteomes" id="UP000256970">
    <property type="component" value="Unassembled WGS sequence"/>
</dbReference>
<protein>
    <recommendedName>
        <fullName evidence="6 7">Long-chain-fatty-acid--CoA ligase</fullName>
        <ecNumber evidence="6 7">6.2.1.3</ecNumber>
    </recommendedName>
</protein>
<organism evidence="10 11">
    <name type="scientific">Tetradesmus obliquus</name>
    <name type="common">Green alga</name>
    <name type="synonym">Acutodesmus obliquus</name>
    <dbReference type="NCBI Taxonomy" id="3088"/>
    <lineage>
        <taxon>Eukaryota</taxon>
        <taxon>Viridiplantae</taxon>
        <taxon>Chlorophyta</taxon>
        <taxon>core chlorophytes</taxon>
        <taxon>Chlorophyceae</taxon>
        <taxon>CS clade</taxon>
        <taxon>Sphaeropleales</taxon>
        <taxon>Scenedesmaceae</taxon>
        <taxon>Tetradesmus</taxon>
    </lineage>
</organism>
<dbReference type="InterPro" id="IPR020845">
    <property type="entry name" value="AMP-binding_CS"/>
</dbReference>
<evidence type="ECO:0000259" key="9">
    <source>
        <dbReference type="Pfam" id="PF13193"/>
    </source>
</evidence>
<dbReference type="Gene3D" id="3.40.50.12780">
    <property type="entry name" value="N-terminal domain of ligase-like"/>
    <property type="match status" value="1"/>
</dbReference>
<evidence type="ECO:0000256" key="2">
    <source>
        <dbReference type="ARBA" id="ARBA00022598"/>
    </source>
</evidence>
<dbReference type="PANTHER" id="PTHR43272">
    <property type="entry name" value="LONG-CHAIN-FATTY-ACID--COA LIGASE"/>
    <property type="match status" value="1"/>
</dbReference>
<keyword evidence="3 7" id="KW-0547">Nucleotide-binding</keyword>
<sequence length="672" mass="72992">MAPRYPMLFEVAPERKASRHRPAASPVWTNALSADGSPSLPGVSTLYDNFKNSCEKWPNSLCLGHRPVVDGEAQPYKFITYAEAQEQTASIASAFKSLGLKRGDKICILGSNCPEWMLAMQACNRMSYVCVPLYETLGADAIEYIIEHSEARMVVVAGKRLGRMAAALKAVGNLAGVAYWGEAAPADIRAARATDNKLLSFAELQQLGRSKLAAPEPPKPSDLSTIMYTSGTTGTPKGVMITHAALVATIAGCNQYLASFNESLGPEDSYLSFLPLAHVFDRLAEEFMLHKGGSIGYWQGEIPKVLDDIKALRPSLFCGVPRVFDRIYAGINEQLRANVLKWLVFHLCLWRKSYFMKRGIKHDKASPLADALAFNAIKAKLGGRVRLILSGAAPLAQPTQEFLSCAMCAPVLQGYGLTETCAASSIAEPFRWDTIGTVGAPMPGVEVRLEAVPEMGYDPAAEPPTGEVCIRGPGLFSGYYKQPGLTKECIDADGFFHTGDIARLVGDGTLQVIDRKKNIFKLAQGEYIAVEKIENVLKSCPLVEQVWVYGNSFESCLVAVAVPAEKPIMAWAAGRGIRGTYQDVALHPETRAFLLSELQAAGRSGKLAGFEQVKALHTDCSQFSVDNDLMTPTFKLKRPQLQQHYQAQLDLMYQSINAAAAAKARLSKAAGL</sequence>
<dbReference type="EMBL" id="FNXT01001265">
    <property type="protein sequence ID" value="SZX76735.1"/>
    <property type="molecule type" value="Genomic_DNA"/>
</dbReference>
<comment type="catalytic activity">
    <reaction evidence="7">
        <text>a long-chain fatty acid + ATP + CoA = a long-chain fatty acyl-CoA + AMP + diphosphate</text>
        <dbReference type="Rhea" id="RHEA:15421"/>
        <dbReference type="ChEBI" id="CHEBI:30616"/>
        <dbReference type="ChEBI" id="CHEBI:33019"/>
        <dbReference type="ChEBI" id="CHEBI:57287"/>
        <dbReference type="ChEBI" id="CHEBI:57560"/>
        <dbReference type="ChEBI" id="CHEBI:83139"/>
        <dbReference type="ChEBI" id="CHEBI:456215"/>
        <dbReference type="EC" id="6.2.1.3"/>
    </reaction>
</comment>
<keyword evidence="11" id="KW-1185">Reference proteome</keyword>
<dbReference type="GO" id="GO:0004467">
    <property type="term" value="F:long-chain fatty acid-CoA ligase activity"/>
    <property type="evidence" value="ECO:0007669"/>
    <property type="project" value="UniProtKB-EC"/>
</dbReference>
<dbReference type="CDD" id="cd05927">
    <property type="entry name" value="LC-FACS_euk"/>
    <property type="match status" value="1"/>
</dbReference>
<evidence type="ECO:0000313" key="10">
    <source>
        <dbReference type="EMBL" id="SZX76735.1"/>
    </source>
</evidence>
<dbReference type="EC" id="6.2.1.3" evidence="6 7"/>
<evidence type="ECO:0000259" key="8">
    <source>
        <dbReference type="Pfam" id="PF00501"/>
    </source>
</evidence>
<comment type="similarity">
    <text evidence="1 7">Belongs to the ATP-dependent AMP-binding enzyme family.</text>
</comment>
<feature type="domain" description="AMP-dependent synthetase/ligase" evidence="8">
    <location>
        <begin position="54"/>
        <end position="480"/>
    </location>
</feature>
<dbReference type="InterPro" id="IPR045311">
    <property type="entry name" value="LC-FACS_euk"/>
</dbReference>
<evidence type="ECO:0000313" key="11">
    <source>
        <dbReference type="Proteomes" id="UP000256970"/>
    </source>
</evidence>
<dbReference type="SUPFAM" id="SSF56801">
    <property type="entry name" value="Acetyl-CoA synthetase-like"/>
    <property type="match status" value="1"/>
</dbReference>
<feature type="domain" description="AMP-binding enzyme C-terminal" evidence="9">
    <location>
        <begin position="532"/>
        <end position="589"/>
    </location>
</feature>
<dbReference type="PROSITE" id="PS00455">
    <property type="entry name" value="AMP_BINDING"/>
    <property type="match status" value="1"/>
</dbReference>
<dbReference type="Pfam" id="PF13193">
    <property type="entry name" value="AMP-binding_C"/>
    <property type="match status" value="1"/>
</dbReference>
<dbReference type="PANTHER" id="PTHR43272:SF3">
    <property type="entry name" value="LONG CHAIN ACYL-COA SYNTHETASE 4"/>
    <property type="match status" value="1"/>
</dbReference>
<gene>
    <name evidence="10" type="ORF">BQ4739_LOCUS17107</name>
</gene>
<reference evidence="10 11" key="1">
    <citation type="submission" date="2016-10" db="EMBL/GenBank/DDBJ databases">
        <authorList>
            <person name="Cai Z."/>
        </authorList>
    </citation>
    <scope>NUCLEOTIDE SEQUENCE [LARGE SCALE GENOMIC DNA]</scope>
</reference>
<proteinExistence type="inferred from homology"/>
<evidence type="ECO:0000256" key="6">
    <source>
        <dbReference type="ARBA" id="ARBA00026121"/>
    </source>
</evidence>
<dbReference type="AlphaFoldDB" id="A0A383WGW1"/>
<evidence type="ECO:0000256" key="3">
    <source>
        <dbReference type="ARBA" id="ARBA00022741"/>
    </source>
</evidence>
<dbReference type="Pfam" id="PF00501">
    <property type="entry name" value="AMP-binding"/>
    <property type="match status" value="1"/>
</dbReference>
<keyword evidence="5 7" id="KW-0067">ATP-binding</keyword>
<accession>A0A383WGW1</accession>
<evidence type="ECO:0000256" key="1">
    <source>
        <dbReference type="ARBA" id="ARBA00006432"/>
    </source>
</evidence>
<comment type="function">
    <text evidence="7">Catalyzes the conversion of long-chain fatty acids to their active form acyl-CoAs for both synthesis of cellular lipids, and degradation via beta-oxidation.</text>
</comment>
<name>A0A383WGW1_TETOB</name>
<dbReference type="InterPro" id="IPR025110">
    <property type="entry name" value="AMP-bd_C"/>
</dbReference>
<evidence type="ECO:0000256" key="4">
    <source>
        <dbReference type="ARBA" id="ARBA00022832"/>
    </source>
</evidence>
<evidence type="ECO:0000256" key="5">
    <source>
        <dbReference type="ARBA" id="ARBA00022840"/>
    </source>
</evidence>
<dbReference type="InterPro" id="IPR000873">
    <property type="entry name" value="AMP-dep_synth/lig_dom"/>
</dbReference>
<dbReference type="GO" id="GO:0005783">
    <property type="term" value="C:endoplasmic reticulum"/>
    <property type="evidence" value="ECO:0007669"/>
    <property type="project" value="TreeGrafter"/>
</dbReference>
<dbReference type="STRING" id="3088.A0A383WGW1"/>
<evidence type="ECO:0000256" key="7">
    <source>
        <dbReference type="RuleBase" id="RU369030"/>
    </source>
</evidence>
<dbReference type="GO" id="GO:0016020">
    <property type="term" value="C:membrane"/>
    <property type="evidence" value="ECO:0007669"/>
    <property type="project" value="TreeGrafter"/>
</dbReference>
<keyword evidence="4 7" id="KW-0276">Fatty acid metabolism</keyword>
<keyword evidence="2 7" id="KW-0436">Ligase</keyword>
<dbReference type="GO" id="GO:0005524">
    <property type="term" value="F:ATP binding"/>
    <property type="evidence" value="ECO:0007669"/>
    <property type="project" value="UniProtKB-KW"/>
</dbReference>